<name>A0A9P0PGB9_ACAOB</name>
<protein>
    <submittedName>
        <fullName evidence="1">Uncharacterized protein</fullName>
    </submittedName>
</protein>
<proteinExistence type="predicted"/>
<organism evidence="1 2">
    <name type="scientific">Acanthoscelides obtectus</name>
    <name type="common">Bean weevil</name>
    <name type="synonym">Bruchus obtectus</name>
    <dbReference type="NCBI Taxonomy" id="200917"/>
    <lineage>
        <taxon>Eukaryota</taxon>
        <taxon>Metazoa</taxon>
        <taxon>Ecdysozoa</taxon>
        <taxon>Arthropoda</taxon>
        <taxon>Hexapoda</taxon>
        <taxon>Insecta</taxon>
        <taxon>Pterygota</taxon>
        <taxon>Neoptera</taxon>
        <taxon>Endopterygota</taxon>
        <taxon>Coleoptera</taxon>
        <taxon>Polyphaga</taxon>
        <taxon>Cucujiformia</taxon>
        <taxon>Chrysomeloidea</taxon>
        <taxon>Chrysomelidae</taxon>
        <taxon>Bruchinae</taxon>
        <taxon>Bruchini</taxon>
        <taxon>Acanthoscelides</taxon>
    </lineage>
</organism>
<sequence>MQKYQPLTKLLSVETLQKGFVCICAAATLFSISSMRMTLAAAKPLYGRQRVNQEGSTEEVVDLVPFLYT</sequence>
<comment type="caution">
    <text evidence="1">The sequence shown here is derived from an EMBL/GenBank/DDBJ whole genome shotgun (WGS) entry which is preliminary data.</text>
</comment>
<evidence type="ECO:0000313" key="1">
    <source>
        <dbReference type="EMBL" id="CAH1985064.1"/>
    </source>
</evidence>
<dbReference type="AlphaFoldDB" id="A0A9P0PGB9"/>
<dbReference type="Proteomes" id="UP001152888">
    <property type="component" value="Unassembled WGS sequence"/>
</dbReference>
<gene>
    <name evidence="1" type="ORF">ACAOBT_LOCUS16457</name>
</gene>
<evidence type="ECO:0000313" key="2">
    <source>
        <dbReference type="Proteomes" id="UP001152888"/>
    </source>
</evidence>
<accession>A0A9P0PGB9</accession>
<dbReference type="OrthoDB" id="10337707at2759"/>
<keyword evidence="2" id="KW-1185">Reference proteome</keyword>
<reference evidence="1" key="1">
    <citation type="submission" date="2022-03" db="EMBL/GenBank/DDBJ databases">
        <authorList>
            <person name="Sayadi A."/>
        </authorList>
    </citation>
    <scope>NUCLEOTIDE SEQUENCE</scope>
</reference>
<dbReference type="EMBL" id="CAKOFQ010006970">
    <property type="protein sequence ID" value="CAH1985064.1"/>
    <property type="molecule type" value="Genomic_DNA"/>
</dbReference>